<evidence type="ECO:0000313" key="2">
    <source>
        <dbReference type="EMBL" id="OXA42048.1"/>
    </source>
</evidence>
<sequence length="139" mass="14422">MNTFRGELVILTIVCGAFSLAVAQLCIAPSPCDTNLASCTIGFGCLGSPITMCALLQGGNGTSDSACPAFPDGNHYCACQNCVGLINSLLYNCVCSTDYVCPGGKKLIRCAKVIPIFNIQYGTPQYSCCGNAVNNVQGC</sequence>
<organism evidence="2 3">
    <name type="scientific">Folsomia candida</name>
    <name type="common">Springtail</name>
    <dbReference type="NCBI Taxonomy" id="158441"/>
    <lineage>
        <taxon>Eukaryota</taxon>
        <taxon>Metazoa</taxon>
        <taxon>Ecdysozoa</taxon>
        <taxon>Arthropoda</taxon>
        <taxon>Hexapoda</taxon>
        <taxon>Collembola</taxon>
        <taxon>Entomobryomorpha</taxon>
        <taxon>Isotomoidea</taxon>
        <taxon>Isotomidae</taxon>
        <taxon>Proisotominae</taxon>
        <taxon>Folsomia</taxon>
    </lineage>
</organism>
<feature type="chain" id="PRO_5013189128" evidence="1">
    <location>
        <begin position="24"/>
        <end position="139"/>
    </location>
</feature>
<keyword evidence="1" id="KW-0732">Signal</keyword>
<gene>
    <name evidence="2" type="ORF">Fcan01_23064</name>
</gene>
<name>A0A226DAX1_FOLCA</name>
<protein>
    <submittedName>
        <fullName evidence="2">Uncharacterized protein</fullName>
    </submittedName>
</protein>
<proteinExistence type="predicted"/>
<keyword evidence="3" id="KW-1185">Reference proteome</keyword>
<accession>A0A226DAX1</accession>
<evidence type="ECO:0000256" key="1">
    <source>
        <dbReference type="SAM" id="SignalP"/>
    </source>
</evidence>
<dbReference type="AlphaFoldDB" id="A0A226DAX1"/>
<comment type="caution">
    <text evidence="2">The sequence shown here is derived from an EMBL/GenBank/DDBJ whole genome shotgun (WGS) entry which is preliminary data.</text>
</comment>
<evidence type="ECO:0000313" key="3">
    <source>
        <dbReference type="Proteomes" id="UP000198287"/>
    </source>
</evidence>
<dbReference type="EMBL" id="LNIX01000027">
    <property type="protein sequence ID" value="OXA42048.1"/>
    <property type="molecule type" value="Genomic_DNA"/>
</dbReference>
<feature type="signal peptide" evidence="1">
    <location>
        <begin position="1"/>
        <end position="23"/>
    </location>
</feature>
<dbReference type="Proteomes" id="UP000198287">
    <property type="component" value="Unassembled WGS sequence"/>
</dbReference>
<reference evidence="2 3" key="1">
    <citation type="submission" date="2015-12" db="EMBL/GenBank/DDBJ databases">
        <title>The genome of Folsomia candida.</title>
        <authorList>
            <person name="Faddeeva A."/>
            <person name="Derks M.F."/>
            <person name="Anvar Y."/>
            <person name="Smit S."/>
            <person name="Van Straalen N."/>
            <person name="Roelofs D."/>
        </authorList>
    </citation>
    <scope>NUCLEOTIDE SEQUENCE [LARGE SCALE GENOMIC DNA]</scope>
    <source>
        <strain evidence="2 3">VU population</strain>
        <tissue evidence="2">Whole body</tissue>
    </source>
</reference>